<gene>
    <name evidence="2" type="ORF">THIOM_000875</name>
</gene>
<dbReference type="Proteomes" id="UP000076962">
    <property type="component" value="Unassembled WGS sequence"/>
</dbReference>
<keyword evidence="3" id="KW-1185">Reference proteome</keyword>
<evidence type="ECO:0000256" key="1">
    <source>
        <dbReference type="SAM" id="MobiDB-lite"/>
    </source>
</evidence>
<comment type="caution">
    <text evidence="2">The sequence shown here is derived from an EMBL/GenBank/DDBJ whole genome shotgun (WGS) entry which is preliminary data.</text>
</comment>
<reference evidence="2 3" key="1">
    <citation type="submission" date="2016-05" db="EMBL/GenBank/DDBJ databases">
        <title>Single-cell genome of chain-forming Candidatus Thiomargarita nelsonii and comparison to other large sulfur-oxidizing bacteria.</title>
        <authorList>
            <person name="Winkel M."/>
            <person name="Salman V."/>
            <person name="Woyke T."/>
            <person name="Schulz-Vogt H."/>
            <person name="Richter M."/>
            <person name="Flood B."/>
            <person name="Bailey J."/>
            <person name="Amann R."/>
            <person name="Mussmann M."/>
        </authorList>
    </citation>
    <scope>NUCLEOTIDE SEQUENCE [LARGE SCALE GENOMIC DNA]</scope>
    <source>
        <strain evidence="2 3">THI036</strain>
    </source>
</reference>
<organism evidence="2 3">
    <name type="scientific">Candidatus Thiomargarita nelsonii</name>
    <dbReference type="NCBI Taxonomy" id="1003181"/>
    <lineage>
        <taxon>Bacteria</taxon>
        <taxon>Pseudomonadati</taxon>
        <taxon>Pseudomonadota</taxon>
        <taxon>Gammaproteobacteria</taxon>
        <taxon>Thiotrichales</taxon>
        <taxon>Thiotrichaceae</taxon>
        <taxon>Thiomargarita</taxon>
    </lineage>
</organism>
<proteinExistence type="predicted"/>
<accession>A0A176S5Q6</accession>
<protein>
    <submittedName>
        <fullName evidence="2">Uncharacterized protein</fullName>
    </submittedName>
</protein>
<evidence type="ECO:0000313" key="3">
    <source>
        <dbReference type="Proteomes" id="UP000076962"/>
    </source>
</evidence>
<feature type="region of interest" description="Disordered" evidence="1">
    <location>
        <begin position="1"/>
        <end position="33"/>
    </location>
</feature>
<evidence type="ECO:0000313" key="2">
    <source>
        <dbReference type="EMBL" id="OAD23297.1"/>
    </source>
</evidence>
<sequence>MKRDERQNSTQSVAAGIPTQSVGTRNTSVSRSHALRGNACSDALRRAQYTKKFLAWPNLALFQLAQRKERIHCQYTVINEQSNWIINN</sequence>
<name>A0A176S5Q6_9GAMM</name>
<dbReference type="EMBL" id="LUTY01000444">
    <property type="protein sequence ID" value="OAD23297.1"/>
    <property type="molecule type" value="Genomic_DNA"/>
</dbReference>
<dbReference type="AlphaFoldDB" id="A0A176S5Q6"/>
<feature type="compositionally biased region" description="Polar residues" evidence="1">
    <location>
        <begin position="8"/>
        <end position="31"/>
    </location>
</feature>